<dbReference type="NCBIfam" id="NF037997">
    <property type="entry name" value="Na_Pi_symport"/>
    <property type="match status" value="1"/>
</dbReference>
<keyword evidence="4 6" id="KW-1133">Transmembrane helix</keyword>
<dbReference type="PANTHER" id="PTHR10010:SF46">
    <property type="entry name" value="SODIUM-DEPENDENT PHOSPHATE TRANSPORT PROTEIN 2B"/>
    <property type="match status" value="1"/>
</dbReference>
<dbReference type="SUPFAM" id="SSF109755">
    <property type="entry name" value="PhoU-like"/>
    <property type="match status" value="1"/>
</dbReference>
<dbReference type="EMBL" id="AALY01000004">
    <property type="protein sequence ID" value="EAP75108.1"/>
    <property type="molecule type" value="Genomic_DNA"/>
</dbReference>
<feature type="transmembrane region" description="Helical" evidence="6">
    <location>
        <begin position="81"/>
        <end position="99"/>
    </location>
</feature>
<evidence type="ECO:0000256" key="2">
    <source>
        <dbReference type="ARBA" id="ARBA00022475"/>
    </source>
</evidence>
<dbReference type="RefSeq" id="WP_009814207.1">
    <property type="nucleotide sequence ID" value="NZ_CH724156.1"/>
</dbReference>
<feature type="domain" description="PhoU" evidence="7">
    <location>
        <begin position="450"/>
        <end position="532"/>
    </location>
</feature>
<comment type="subcellular location">
    <subcellularLocation>
        <location evidence="1">Cell membrane</location>
        <topology evidence="1">Multi-pass membrane protein</topology>
    </subcellularLocation>
</comment>
<feature type="transmembrane region" description="Helical" evidence="6">
    <location>
        <begin position="131"/>
        <end position="149"/>
    </location>
</feature>
<proteinExistence type="predicted"/>
<dbReference type="InterPro" id="IPR026022">
    <property type="entry name" value="PhoU_dom"/>
</dbReference>
<feature type="transmembrane region" description="Helical" evidence="6">
    <location>
        <begin position="173"/>
        <end position="206"/>
    </location>
</feature>
<dbReference type="GO" id="GO:0044341">
    <property type="term" value="P:sodium-dependent phosphate transport"/>
    <property type="evidence" value="ECO:0007669"/>
    <property type="project" value="InterPro"/>
</dbReference>
<dbReference type="InterPro" id="IPR003841">
    <property type="entry name" value="Na/Pi_transpt"/>
</dbReference>
<feature type="transmembrane region" description="Helical" evidence="6">
    <location>
        <begin position="46"/>
        <end position="75"/>
    </location>
</feature>
<evidence type="ECO:0000259" key="7">
    <source>
        <dbReference type="Pfam" id="PF01895"/>
    </source>
</evidence>
<dbReference type="OrthoDB" id="5778511at2"/>
<dbReference type="STRING" id="89187.ISM_10990"/>
<reference evidence="8 9" key="1">
    <citation type="submission" date="2005-12" db="EMBL/GenBank/DDBJ databases">
        <authorList>
            <person name="Moran M.A."/>
            <person name="Ferriera S."/>
            <person name="Johnson J."/>
            <person name="Kravitz S."/>
            <person name="Halpern A."/>
            <person name="Remington K."/>
            <person name="Beeson K."/>
            <person name="Tran B."/>
            <person name="Rogers Y.-H."/>
            <person name="Friedman R."/>
            <person name="Venter J.C."/>
        </authorList>
    </citation>
    <scope>NUCLEOTIDE SEQUENCE [LARGE SCALE GENOMIC DNA]</scope>
    <source>
        <strain evidence="9">ATCC BAA-591 / DSM 15170 / ISM</strain>
    </source>
</reference>
<dbReference type="HOGENOM" id="CLU_025623_2_1_5"/>
<evidence type="ECO:0000256" key="1">
    <source>
        <dbReference type="ARBA" id="ARBA00004651"/>
    </source>
</evidence>
<keyword evidence="5 6" id="KW-0472">Membrane</keyword>
<dbReference type="GO" id="GO:0005886">
    <property type="term" value="C:plasma membrane"/>
    <property type="evidence" value="ECO:0007669"/>
    <property type="project" value="UniProtKB-SubCell"/>
</dbReference>
<dbReference type="GO" id="GO:0005436">
    <property type="term" value="F:sodium:phosphate symporter activity"/>
    <property type="evidence" value="ECO:0007669"/>
    <property type="project" value="InterPro"/>
</dbReference>
<evidence type="ECO:0000313" key="8">
    <source>
        <dbReference type="EMBL" id="EAP75108.1"/>
    </source>
</evidence>
<dbReference type="Gene3D" id="1.20.58.220">
    <property type="entry name" value="Phosphate transport system protein phou homolog 2, domain 2"/>
    <property type="match status" value="1"/>
</dbReference>
<feature type="transmembrane region" description="Helical" evidence="6">
    <location>
        <begin position="212"/>
        <end position="230"/>
    </location>
</feature>
<dbReference type="Proteomes" id="UP000005954">
    <property type="component" value="Unassembled WGS sequence"/>
</dbReference>
<feature type="transmembrane region" description="Helical" evidence="6">
    <location>
        <begin position="276"/>
        <end position="296"/>
    </location>
</feature>
<accession>A3SR85</accession>
<gene>
    <name evidence="8" type="ORF">ISM_10990</name>
</gene>
<protein>
    <submittedName>
        <fullName evidence="8">Na/Pi-cotransporter family protein</fullName>
    </submittedName>
</protein>
<name>A3SR85_ROSNI</name>
<dbReference type="InterPro" id="IPR038078">
    <property type="entry name" value="PhoU-like_sf"/>
</dbReference>
<feature type="transmembrane region" description="Helical" evidence="6">
    <location>
        <begin position="6"/>
        <end position="25"/>
    </location>
</feature>
<dbReference type="Pfam" id="PF02690">
    <property type="entry name" value="Na_Pi_cotrans"/>
    <property type="match status" value="2"/>
</dbReference>
<evidence type="ECO:0000313" key="9">
    <source>
        <dbReference type="Proteomes" id="UP000005954"/>
    </source>
</evidence>
<evidence type="ECO:0000256" key="5">
    <source>
        <dbReference type="ARBA" id="ARBA00023136"/>
    </source>
</evidence>
<evidence type="ECO:0000256" key="6">
    <source>
        <dbReference type="SAM" id="Phobius"/>
    </source>
</evidence>
<keyword evidence="2" id="KW-1003">Cell membrane</keyword>
<dbReference type="eggNOG" id="COG1283">
    <property type="taxonomic scope" value="Bacteria"/>
</dbReference>
<evidence type="ECO:0000256" key="3">
    <source>
        <dbReference type="ARBA" id="ARBA00022692"/>
    </source>
</evidence>
<feature type="transmembrane region" description="Helical" evidence="6">
    <location>
        <begin position="106"/>
        <end position="125"/>
    </location>
</feature>
<sequence>MAILGFLIQLTGATMLLLFAVRMVRTGIERAYGASFRRRITTARHPLGAAGAGTVMAIVLQSSAAVALLVAGFAASGALPFGTGLAMILGADLGSALLIQVLSLRIDWLVPVLLAIGGILFLKTSRRGFKQAGRIVLGIAFILISLRFLRETMEPIRDSAMLPAIADYLARDFITAFLAGAALAFVMHSSVATVLMCVTVVAIGALPVEAGLSLVMGANLGSALIPLWLSRGLPSRARRLPLANLLLRGSLALVAVVVINRTGLMSLWPAMGPGQVLITSHIAFNAALLLLLPICARLEKPLLRALPDDIGAEAALPLHHRSVLDQAALAHPAQALACLRREVLRMSQVLQEMLEPAMTLYTDYQSAQMRLLRAKDNILNQALDDIRRYAAELPSANASKRTHKELRELMEYAIALEAAGDVLVKRITQLAEQKSEERLSLTPAGLDELTLMHDRILQNLGLAMNVLISGDVESARLLLEEKGEMTRLHRATRKKHLKRLSTGNGISLDSSDIHLETAHALKEINSQIAAIAYPILYREGQLLDTRLVTRLDRDYADQD</sequence>
<evidence type="ECO:0000256" key="4">
    <source>
        <dbReference type="ARBA" id="ARBA00022989"/>
    </source>
</evidence>
<dbReference type="AlphaFoldDB" id="A3SR85"/>
<keyword evidence="9" id="KW-1185">Reference proteome</keyword>
<feature type="transmembrane region" description="Helical" evidence="6">
    <location>
        <begin position="242"/>
        <end position="264"/>
    </location>
</feature>
<dbReference type="PANTHER" id="PTHR10010">
    <property type="entry name" value="SOLUTE CARRIER FAMILY 34 SODIUM PHOSPHATE , MEMBER 2-RELATED"/>
    <property type="match status" value="1"/>
</dbReference>
<comment type="caution">
    <text evidence="8">The sequence shown here is derived from an EMBL/GenBank/DDBJ whole genome shotgun (WGS) entry which is preliminary data.</text>
</comment>
<organism evidence="8 9">
    <name type="scientific">Roseovarius nubinhibens (strain ATCC BAA-591 / DSM 15170 / ISM)</name>
    <dbReference type="NCBI Taxonomy" id="89187"/>
    <lineage>
        <taxon>Bacteria</taxon>
        <taxon>Pseudomonadati</taxon>
        <taxon>Pseudomonadota</taxon>
        <taxon>Alphaproteobacteria</taxon>
        <taxon>Rhodobacterales</taxon>
        <taxon>Roseobacteraceae</taxon>
        <taxon>Roseovarius</taxon>
    </lineage>
</organism>
<keyword evidence="3 6" id="KW-0812">Transmembrane</keyword>
<dbReference type="Pfam" id="PF01895">
    <property type="entry name" value="PhoU"/>
    <property type="match status" value="1"/>
</dbReference>